<comment type="caution">
    <text evidence="2">The sequence shown here is derived from an EMBL/GenBank/DDBJ whole genome shotgun (WGS) entry which is preliminary data.</text>
</comment>
<protein>
    <submittedName>
        <fullName evidence="2">Sugar phosphate isomerase/epimerase</fullName>
    </submittedName>
</protein>
<dbReference type="PANTHER" id="PTHR12110">
    <property type="entry name" value="HYDROXYPYRUVATE ISOMERASE"/>
    <property type="match status" value="1"/>
</dbReference>
<dbReference type="GO" id="GO:0016853">
    <property type="term" value="F:isomerase activity"/>
    <property type="evidence" value="ECO:0007669"/>
    <property type="project" value="UniProtKB-KW"/>
</dbReference>
<accession>A0AB73IPA5</accession>
<dbReference type="AlphaFoldDB" id="A0AB73IPA5"/>
<evidence type="ECO:0000313" key="3">
    <source>
        <dbReference type="Proteomes" id="UP001229486"/>
    </source>
</evidence>
<dbReference type="InterPro" id="IPR013022">
    <property type="entry name" value="Xyl_isomerase-like_TIM-brl"/>
</dbReference>
<keyword evidence="2" id="KW-0413">Isomerase</keyword>
<dbReference type="SUPFAM" id="SSF51658">
    <property type="entry name" value="Xylose isomerase-like"/>
    <property type="match status" value="1"/>
</dbReference>
<dbReference type="Gene3D" id="3.20.20.150">
    <property type="entry name" value="Divalent-metal-dependent TIM barrel enzymes"/>
    <property type="match status" value="1"/>
</dbReference>
<evidence type="ECO:0000259" key="1">
    <source>
        <dbReference type="Pfam" id="PF01261"/>
    </source>
</evidence>
<dbReference type="InterPro" id="IPR036237">
    <property type="entry name" value="Xyl_isomerase-like_sf"/>
</dbReference>
<organism evidence="2 3">
    <name type="scientific">Paraburkholderia caledonica</name>
    <dbReference type="NCBI Taxonomy" id="134536"/>
    <lineage>
        <taxon>Bacteria</taxon>
        <taxon>Pseudomonadati</taxon>
        <taxon>Pseudomonadota</taxon>
        <taxon>Betaproteobacteria</taxon>
        <taxon>Burkholderiales</taxon>
        <taxon>Burkholderiaceae</taxon>
        <taxon>Paraburkholderia</taxon>
    </lineage>
</organism>
<dbReference type="InterPro" id="IPR050312">
    <property type="entry name" value="IolE/XylAMocC-like"/>
</dbReference>
<dbReference type="EMBL" id="JAURTK010000007">
    <property type="protein sequence ID" value="MDP9649892.1"/>
    <property type="molecule type" value="Genomic_DNA"/>
</dbReference>
<dbReference type="PANTHER" id="PTHR12110:SF48">
    <property type="entry name" value="BLL3656 PROTEIN"/>
    <property type="match status" value="1"/>
</dbReference>
<evidence type="ECO:0000313" key="2">
    <source>
        <dbReference type="EMBL" id="MDP9649892.1"/>
    </source>
</evidence>
<proteinExistence type="predicted"/>
<sequence>MHELSLHHLTILDAHPLQLVDAAAAAGFEYCGLRLVAPTAADTIVDVANNPALIRELRARLDATGVRLLDIEAIWLSPQTDVESLLPALEAGHMLGAQHVLCVGNDTERGRLRDNFGRLCEAADGLGLSVGLEAITYCAVGTPAEALEVVQASGQANARILIDALQFFRSGATCERIGAIDPALIEYIQICDGPSAAPQSLEARRQEARTSRLLPGDGELPLRELLSKLRSDLPLAVEAPTLALRGLPFNEQARRIHARMQTFLAGPVSWC</sequence>
<feature type="domain" description="Xylose isomerase-like TIM barrel" evidence="1">
    <location>
        <begin position="20"/>
        <end position="231"/>
    </location>
</feature>
<name>A0AB73IPA5_9BURK</name>
<dbReference type="Pfam" id="PF01261">
    <property type="entry name" value="AP_endonuc_2"/>
    <property type="match status" value="1"/>
</dbReference>
<dbReference type="RefSeq" id="WP_392395097.1">
    <property type="nucleotide sequence ID" value="NZ_JAURTK010000007.1"/>
</dbReference>
<reference evidence="2" key="1">
    <citation type="submission" date="2023-07" db="EMBL/GenBank/DDBJ databases">
        <title>Sorghum-associated microbial communities from plants grown in Nebraska, USA.</title>
        <authorList>
            <person name="Schachtman D."/>
        </authorList>
    </citation>
    <scope>NUCLEOTIDE SEQUENCE</scope>
    <source>
        <strain evidence="2">DS1061</strain>
    </source>
</reference>
<dbReference type="Proteomes" id="UP001229486">
    <property type="component" value="Unassembled WGS sequence"/>
</dbReference>
<gene>
    <name evidence="2" type="ORF">J2793_005360</name>
</gene>